<reference evidence="2" key="1">
    <citation type="journal article" date="2023" name="Mol. Phylogenet. Evol.">
        <title>Genome-scale phylogeny and comparative genomics of the fungal order Sordariales.</title>
        <authorList>
            <person name="Hensen N."/>
            <person name="Bonometti L."/>
            <person name="Westerberg I."/>
            <person name="Brannstrom I.O."/>
            <person name="Guillou S."/>
            <person name="Cros-Aarteil S."/>
            <person name="Calhoun S."/>
            <person name="Haridas S."/>
            <person name="Kuo A."/>
            <person name="Mondo S."/>
            <person name="Pangilinan J."/>
            <person name="Riley R."/>
            <person name="LaButti K."/>
            <person name="Andreopoulos B."/>
            <person name="Lipzen A."/>
            <person name="Chen C."/>
            <person name="Yan M."/>
            <person name="Daum C."/>
            <person name="Ng V."/>
            <person name="Clum A."/>
            <person name="Steindorff A."/>
            <person name="Ohm R.A."/>
            <person name="Martin F."/>
            <person name="Silar P."/>
            <person name="Natvig D.O."/>
            <person name="Lalanne C."/>
            <person name="Gautier V."/>
            <person name="Ament-Velasquez S.L."/>
            <person name="Kruys A."/>
            <person name="Hutchinson M.I."/>
            <person name="Powell A.J."/>
            <person name="Barry K."/>
            <person name="Miller A.N."/>
            <person name="Grigoriev I.V."/>
            <person name="Debuchy R."/>
            <person name="Gladieux P."/>
            <person name="Hiltunen Thoren M."/>
            <person name="Johannesson H."/>
        </authorList>
    </citation>
    <scope>NUCLEOTIDE SEQUENCE</scope>
    <source>
        <strain evidence="2">CBS 508.74</strain>
    </source>
</reference>
<feature type="region of interest" description="Disordered" evidence="1">
    <location>
        <begin position="181"/>
        <end position="226"/>
    </location>
</feature>
<dbReference type="InterPro" id="IPR013877">
    <property type="entry name" value="YAP-bd/ALF4/Glomulin"/>
</dbReference>
<gene>
    <name evidence="2" type="ORF">N656DRAFT_726282</name>
</gene>
<dbReference type="PANTHER" id="PTHR28020">
    <property type="entry name" value="YAP1-BINDING PROTEIN 1-RELATED"/>
    <property type="match status" value="1"/>
</dbReference>
<accession>A0AAN6TIJ1</accession>
<dbReference type="RefSeq" id="XP_064672697.1">
    <property type="nucleotide sequence ID" value="XM_064812570.1"/>
</dbReference>
<protein>
    <submittedName>
        <fullName evidence="2">DUF1760-domain-containing protein</fullName>
    </submittedName>
</protein>
<evidence type="ECO:0000256" key="1">
    <source>
        <dbReference type="SAM" id="MobiDB-lite"/>
    </source>
</evidence>
<comment type="caution">
    <text evidence="2">The sequence shown here is derived from an EMBL/GenBank/DDBJ whole genome shotgun (WGS) entry which is preliminary data.</text>
</comment>
<feature type="compositionally biased region" description="Acidic residues" evidence="1">
    <location>
        <begin position="213"/>
        <end position="224"/>
    </location>
</feature>
<organism evidence="2 3">
    <name type="scientific">Canariomyces notabilis</name>
    <dbReference type="NCBI Taxonomy" id="2074819"/>
    <lineage>
        <taxon>Eukaryota</taxon>
        <taxon>Fungi</taxon>
        <taxon>Dikarya</taxon>
        <taxon>Ascomycota</taxon>
        <taxon>Pezizomycotina</taxon>
        <taxon>Sordariomycetes</taxon>
        <taxon>Sordariomycetidae</taxon>
        <taxon>Sordariales</taxon>
        <taxon>Chaetomiaceae</taxon>
        <taxon>Canariomyces</taxon>
    </lineage>
</organism>
<dbReference type="EMBL" id="MU853335">
    <property type="protein sequence ID" value="KAK4115127.1"/>
    <property type="molecule type" value="Genomic_DNA"/>
</dbReference>
<feature type="compositionally biased region" description="Acidic residues" evidence="1">
    <location>
        <begin position="103"/>
        <end position="118"/>
    </location>
</feature>
<sequence length="677" mass="74393">MAADPPKVDPAKAIEALREARPPATDQFTYLTIIEANLCPEILPTLNEILQDAELTQEIGWDLVYNLVGLPGSEACLETIARLGNPRELILKVLETLELINSDNEDGDDGETGQEEQEPAPAVTSTHKFITLLGMLAILHKRIKTKYPSRFLAQTLQTVYNTYRPNQEMTASVINLVHSLSGQRRPPLPTRKSSVNVANPDQDGDTSKNAPDPEADKDERDDPTETQLQDKLLLSFATCVLEAYANGNDMAWSARLLEFYNPEKIFPGRKTLMAAFREDQELLARDAIVGKLVALIHDLGLDSCTKTFIQQICEGPMQSDPLAEPDDLTTADKIALSTGGCVCLIAYWIFSSTIFDADQPVPEMHIFPEHFNALDKFLQDDAHAQIQKSLGTIDSLVAIGLWLQSNNHVSPNPTSPLTNPTTSPEDPTSDFMRYIHLTTLMALYHPRIQVRNAASALAGLVLHADPSDDDRLRILYDLLENCMFASLKALAVVWLREEFLLASSSTWTTGTSAGAKQSGLALNNTEGQGQGHSNHHNPTLFTTPQPLEMLQYVIFPPLGFLADAETALADQVEYLSVNAAFLLQAVNFGLFLWGGHGSDGHSNAWAAVIPANLEATVRERWFDPLREAVEKVEREGRGGGRGVEGKKTELGPLGGELAVLRERLACLDECPGFKVKE</sequence>
<name>A0AAN6TIJ1_9PEZI</name>
<keyword evidence="3" id="KW-1185">Reference proteome</keyword>
<dbReference type="Pfam" id="PF08568">
    <property type="entry name" value="Kinetochor_Ybp2"/>
    <property type="match status" value="1"/>
</dbReference>
<dbReference type="GeneID" id="89936695"/>
<dbReference type="GO" id="GO:0005737">
    <property type="term" value="C:cytoplasm"/>
    <property type="evidence" value="ECO:0007669"/>
    <property type="project" value="TreeGrafter"/>
</dbReference>
<reference evidence="2" key="2">
    <citation type="submission" date="2023-05" db="EMBL/GenBank/DDBJ databases">
        <authorList>
            <consortium name="Lawrence Berkeley National Laboratory"/>
            <person name="Steindorff A."/>
            <person name="Hensen N."/>
            <person name="Bonometti L."/>
            <person name="Westerberg I."/>
            <person name="Brannstrom I.O."/>
            <person name="Guillou S."/>
            <person name="Cros-Aarteil S."/>
            <person name="Calhoun S."/>
            <person name="Haridas S."/>
            <person name="Kuo A."/>
            <person name="Mondo S."/>
            <person name="Pangilinan J."/>
            <person name="Riley R."/>
            <person name="Labutti K."/>
            <person name="Andreopoulos B."/>
            <person name="Lipzen A."/>
            <person name="Chen C."/>
            <person name="Yanf M."/>
            <person name="Daum C."/>
            <person name="Ng V."/>
            <person name="Clum A."/>
            <person name="Ohm R."/>
            <person name="Martin F."/>
            <person name="Silar P."/>
            <person name="Natvig D."/>
            <person name="Lalanne C."/>
            <person name="Gautier V."/>
            <person name="Ament-Velasquez S.L."/>
            <person name="Kruys A."/>
            <person name="Hutchinson M.I."/>
            <person name="Powell A.J."/>
            <person name="Barry K."/>
            <person name="Miller A.N."/>
            <person name="Grigoriev I.V."/>
            <person name="Debuchy R."/>
            <person name="Gladieux P."/>
            <person name="Thoren M.H."/>
            <person name="Johannesson H."/>
        </authorList>
    </citation>
    <scope>NUCLEOTIDE SEQUENCE</scope>
    <source>
        <strain evidence="2">CBS 508.74</strain>
    </source>
</reference>
<proteinExistence type="predicted"/>
<dbReference type="AlphaFoldDB" id="A0AAN6TIJ1"/>
<feature type="region of interest" description="Disordered" evidence="1">
    <location>
        <begin position="102"/>
        <end position="124"/>
    </location>
</feature>
<dbReference type="InterPro" id="IPR040347">
    <property type="entry name" value="YBP1/2"/>
</dbReference>
<dbReference type="PANTHER" id="PTHR28020:SF1">
    <property type="entry name" value="YAP1-BINDING PROTEIN 1-RELATED"/>
    <property type="match status" value="1"/>
</dbReference>
<dbReference type="GO" id="GO:0034599">
    <property type="term" value="P:cellular response to oxidative stress"/>
    <property type="evidence" value="ECO:0007669"/>
    <property type="project" value="InterPro"/>
</dbReference>
<dbReference type="Proteomes" id="UP001302812">
    <property type="component" value="Unassembled WGS sequence"/>
</dbReference>
<evidence type="ECO:0000313" key="2">
    <source>
        <dbReference type="EMBL" id="KAK4115127.1"/>
    </source>
</evidence>
<evidence type="ECO:0000313" key="3">
    <source>
        <dbReference type="Proteomes" id="UP001302812"/>
    </source>
</evidence>